<evidence type="ECO:0000313" key="2">
    <source>
        <dbReference type="EMBL" id="MBA8815852.1"/>
    </source>
</evidence>
<dbReference type="RefSeq" id="WP_167048963.1">
    <property type="nucleotide sequence ID" value="NZ_JAAOZB010000002.1"/>
</dbReference>
<dbReference type="AlphaFoldDB" id="A0A7W3JMZ9"/>
<reference evidence="2 3" key="1">
    <citation type="submission" date="2020-07" db="EMBL/GenBank/DDBJ databases">
        <title>Sequencing the genomes of 1000 actinobacteria strains.</title>
        <authorList>
            <person name="Klenk H.-P."/>
        </authorList>
    </citation>
    <scope>NUCLEOTIDE SEQUENCE [LARGE SCALE GENOMIC DNA]</scope>
    <source>
        <strain evidence="2 3">DSM 27576</strain>
    </source>
</reference>
<accession>A0A7W3JMZ9</accession>
<dbReference type="EMBL" id="JACGWY010000001">
    <property type="protein sequence ID" value="MBA8815852.1"/>
    <property type="molecule type" value="Genomic_DNA"/>
</dbReference>
<keyword evidence="3" id="KW-1185">Reference proteome</keyword>
<sequence length="66" mass="7258">MVTPNPTEEDLLVLYLAEPIDDALVARIEAAGGVAVDARNPYWNENGVTVEDPDGYRLVLSTRVWS</sequence>
<proteinExistence type="predicted"/>
<dbReference type="Pfam" id="PF22659">
    <property type="entry name" value="YycE-like_C"/>
    <property type="match status" value="1"/>
</dbReference>
<dbReference type="SUPFAM" id="SSF54593">
    <property type="entry name" value="Glyoxalase/Bleomycin resistance protein/Dihydroxybiphenyl dioxygenase"/>
    <property type="match status" value="1"/>
</dbReference>
<organism evidence="2 3">
    <name type="scientific">Microbacterium halimionae</name>
    <dbReference type="NCBI Taxonomy" id="1526413"/>
    <lineage>
        <taxon>Bacteria</taxon>
        <taxon>Bacillati</taxon>
        <taxon>Actinomycetota</taxon>
        <taxon>Actinomycetes</taxon>
        <taxon>Micrococcales</taxon>
        <taxon>Microbacteriaceae</taxon>
        <taxon>Microbacterium</taxon>
    </lineage>
</organism>
<dbReference type="InterPro" id="IPR058997">
    <property type="entry name" value="YycE-like_C"/>
</dbReference>
<dbReference type="InterPro" id="IPR029068">
    <property type="entry name" value="Glyas_Bleomycin-R_OHBP_Dase"/>
</dbReference>
<dbReference type="Proteomes" id="UP000526083">
    <property type="component" value="Unassembled WGS sequence"/>
</dbReference>
<name>A0A7W3JMZ9_9MICO</name>
<evidence type="ECO:0000313" key="3">
    <source>
        <dbReference type="Proteomes" id="UP000526083"/>
    </source>
</evidence>
<gene>
    <name evidence="2" type="ORF">FHX48_000904</name>
</gene>
<feature type="domain" description="YycE-like C-terminal" evidence="1">
    <location>
        <begin position="10"/>
        <end position="60"/>
    </location>
</feature>
<protein>
    <submittedName>
        <fullName evidence="2">Putative glyoxalase superfamily protein PhnB</fullName>
    </submittedName>
</protein>
<comment type="caution">
    <text evidence="2">The sequence shown here is derived from an EMBL/GenBank/DDBJ whole genome shotgun (WGS) entry which is preliminary data.</text>
</comment>
<evidence type="ECO:0000259" key="1">
    <source>
        <dbReference type="Pfam" id="PF22659"/>
    </source>
</evidence>
<dbReference type="Gene3D" id="3.10.180.10">
    <property type="entry name" value="2,3-Dihydroxybiphenyl 1,2-Dioxygenase, domain 1"/>
    <property type="match status" value="1"/>
</dbReference>